<proteinExistence type="predicted"/>
<reference evidence="2 3" key="1">
    <citation type="submission" date="2014-03" db="EMBL/GenBank/DDBJ databases">
        <title>Genome sequence of Bordetella holmseii.</title>
        <authorList>
            <person name="Harvill E."/>
            <person name="Goodfield L.L."/>
            <person name="Ivanov Y."/>
            <person name="Meyer J.A."/>
            <person name="Newth C."/>
            <person name="Cassiday P."/>
            <person name="Tondella M.L."/>
            <person name="Liao P."/>
            <person name="Zimmerman J."/>
            <person name="Meert K."/>
            <person name="Wessel D."/>
            <person name="Berger J."/>
            <person name="Dean J.M."/>
            <person name="Holubkov R."/>
            <person name="Burr J."/>
            <person name="Liu T."/>
            <person name="Brinkac L.M."/>
            <person name="Sanka R."/>
            <person name="Kim M."/>
            <person name="Losada L."/>
        </authorList>
    </citation>
    <scope>NUCLEOTIDE SEQUENCE [LARGE SCALE GENOMIC DNA]</scope>
    <source>
        <strain evidence="2 3">CDC-H585-BH</strain>
    </source>
</reference>
<evidence type="ECO:0000313" key="2">
    <source>
        <dbReference type="EMBL" id="KAK96121.1"/>
    </source>
</evidence>
<comment type="caution">
    <text evidence="2">The sequence shown here is derived from an EMBL/GenBank/DDBJ whole genome shotgun (WGS) entry which is preliminary data.</text>
</comment>
<sequence>MRQPPDFTPQEEKNAFSFWDEVPDAPGDPNRMFSFSLP</sequence>
<protein>
    <submittedName>
        <fullName evidence="2">Uncharacterized protein</fullName>
    </submittedName>
</protein>
<accession>A0A158M8B1</accession>
<dbReference type="EMBL" id="JFZZ01000044">
    <property type="protein sequence ID" value="KAK96121.1"/>
    <property type="molecule type" value="Genomic_DNA"/>
</dbReference>
<gene>
    <name evidence="2" type="ORF">L497_3492</name>
</gene>
<evidence type="ECO:0000256" key="1">
    <source>
        <dbReference type="SAM" id="MobiDB-lite"/>
    </source>
</evidence>
<organism evidence="2 3">
    <name type="scientific">Bordetella holmesii CDC-H585-BH</name>
    <dbReference type="NCBI Taxonomy" id="1331206"/>
    <lineage>
        <taxon>Bacteria</taxon>
        <taxon>Pseudomonadati</taxon>
        <taxon>Pseudomonadota</taxon>
        <taxon>Betaproteobacteria</taxon>
        <taxon>Burkholderiales</taxon>
        <taxon>Alcaligenaceae</taxon>
        <taxon>Bordetella</taxon>
    </lineage>
</organism>
<dbReference type="Proteomes" id="UP000026682">
    <property type="component" value="Unassembled WGS sequence"/>
</dbReference>
<feature type="region of interest" description="Disordered" evidence="1">
    <location>
        <begin position="1"/>
        <end position="38"/>
    </location>
</feature>
<dbReference type="PATRIC" id="fig|1331206.3.peg.1128"/>
<name>A0A158M8B1_9BORD</name>
<evidence type="ECO:0000313" key="3">
    <source>
        <dbReference type="Proteomes" id="UP000026682"/>
    </source>
</evidence>
<dbReference type="AlphaFoldDB" id="A0A158M8B1"/>